<keyword evidence="4" id="KW-0539">Nucleus</keyword>
<proteinExistence type="predicted"/>
<keyword evidence="7" id="KW-1185">Reference proteome</keyword>
<reference evidence="6 7" key="1">
    <citation type="submission" date="2024-01" db="EMBL/GenBank/DDBJ databases">
        <title>The genomes of 5 underutilized Papilionoideae crops provide insights into root nodulation and disease resistanc.</title>
        <authorList>
            <person name="Yuan L."/>
        </authorList>
    </citation>
    <scope>NUCLEOTIDE SEQUENCE [LARGE SCALE GENOMIC DNA]</scope>
    <source>
        <strain evidence="6">ZHUSHIDOU_FW_LH</strain>
        <tissue evidence="6">Leaf</tissue>
    </source>
</reference>
<dbReference type="PANTHER" id="PTHR43952">
    <property type="entry name" value="MYB FAMILY TRANSCRIPTION FACTOR-RELATED"/>
    <property type="match status" value="1"/>
</dbReference>
<evidence type="ECO:0000313" key="7">
    <source>
        <dbReference type="Proteomes" id="UP001372338"/>
    </source>
</evidence>
<evidence type="ECO:0000256" key="4">
    <source>
        <dbReference type="ARBA" id="ARBA00023242"/>
    </source>
</evidence>
<evidence type="ECO:0000313" key="6">
    <source>
        <dbReference type="EMBL" id="KAK7276301.1"/>
    </source>
</evidence>
<feature type="domain" description="Myb-like" evidence="5">
    <location>
        <begin position="8"/>
        <end position="62"/>
    </location>
</feature>
<dbReference type="EMBL" id="JAYWIO010000003">
    <property type="protein sequence ID" value="KAK7276301.1"/>
    <property type="molecule type" value="Genomic_DNA"/>
</dbReference>
<comment type="subcellular location">
    <subcellularLocation>
        <location evidence="1">Nucleus</location>
    </subcellularLocation>
</comment>
<evidence type="ECO:0000256" key="1">
    <source>
        <dbReference type="ARBA" id="ARBA00004123"/>
    </source>
</evidence>
<organism evidence="6 7">
    <name type="scientific">Crotalaria pallida</name>
    <name type="common">Smooth rattlebox</name>
    <name type="synonym">Crotalaria striata</name>
    <dbReference type="NCBI Taxonomy" id="3830"/>
    <lineage>
        <taxon>Eukaryota</taxon>
        <taxon>Viridiplantae</taxon>
        <taxon>Streptophyta</taxon>
        <taxon>Embryophyta</taxon>
        <taxon>Tracheophyta</taxon>
        <taxon>Spermatophyta</taxon>
        <taxon>Magnoliopsida</taxon>
        <taxon>eudicotyledons</taxon>
        <taxon>Gunneridae</taxon>
        <taxon>Pentapetalae</taxon>
        <taxon>rosids</taxon>
        <taxon>fabids</taxon>
        <taxon>Fabales</taxon>
        <taxon>Fabaceae</taxon>
        <taxon>Papilionoideae</taxon>
        <taxon>50 kb inversion clade</taxon>
        <taxon>genistoids sensu lato</taxon>
        <taxon>core genistoids</taxon>
        <taxon>Crotalarieae</taxon>
        <taxon>Crotalaria</taxon>
    </lineage>
</organism>
<dbReference type="AlphaFoldDB" id="A0AAN9FKK2"/>
<sequence>MASNSLNNNKENSSSWTSMQNKQFENALALYDKDTPDRWQNIAKAVGDKSAEEVKRHYEILLEDLRRIESGSVPIPNYKSIDSSSSNTIDEEKRLLKYLWSRVIRTCKNSNKHSPTLN</sequence>
<dbReference type="InterPro" id="IPR009057">
    <property type="entry name" value="Homeodomain-like_sf"/>
</dbReference>
<name>A0AAN9FKK2_CROPI</name>
<dbReference type="PANTHER" id="PTHR43952:SF75">
    <property type="entry name" value="PROTEIN RADIALIS-LIKE 6"/>
    <property type="match status" value="1"/>
</dbReference>
<protein>
    <recommendedName>
        <fullName evidence="5">Myb-like domain-containing protein</fullName>
    </recommendedName>
</protein>
<gene>
    <name evidence="6" type="ORF">RIF29_17440</name>
</gene>
<dbReference type="CDD" id="cd00167">
    <property type="entry name" value="SANT"/>
    <property type="match status" value="1"/>
</dbReference>
<dbReference type="Proteomes" id="UP001372338">
    <property type="component" value="Unassembled WGS sequence"/>
</dbReference>
<dbReference type="PROSITE" id="PS50090">
    <property type="entry name" value="MYB_LIKE"/>
    <property type="match status" value="1"/>
</dbReference>
<dbReference type="SUPFAM" id="SSF46689">
    <property type="entry name" value="Homeodomain-like"/>
    <property type="match status" value="1"/>
</dbReference>
<dbReference type="InterPro" id="IPR044636">
    <property type="entry name" value="RADIALIS-like"/>
</dbReference>
<comment type="caution">
    <text evidence="6">The sequence shown here is derived from an EMBL/GenBank/DDBJ whole genome shotgun (WGS) entry which is preliminary data.</text>
</comment>
<dbReference type="Gene3D" id="1.10.10.60">
    <property type="entry name" value="Homeodomain-like"/>
    <property type="match status" value="1"/>
</dbReference>
<keyword evidence="3" id="KW-0804">Transcription</keyword>
<dbReference type="GO" id="GO:0005634">
    <property type="term" value="C:nucleus"/>
    <property type="evidence" value="ECO:0007669"/>
    <property type="project" value="UniProtKB-SubCell"/>
</dbReference>
<evidence type="ECO:0000256" key="2">
    <source>
        <dbReference type="ARBA" id="ARBA00023015"/>
    </source>
</evidence>
<dbReference type="SMART" id="SM00717">
    <property type="entry name" value="SANT"/>
    <property type="match status" value="1"/>
</dbReference>
<evidence type="ECO:0000256" key="3">
    <source>
        <dbReference type="ARBA" id="ARBA00023163"/>
    </source>
</evidence>
<keyword evidence="2" id="KW-0805">Transcription regulation</keyword>
<dbReference type="InterPro" id="IPR001005">
    <property type="entry name" value="SANT/Myb"/>
</dbReference>
<dbReference type="FunFam" id="1.10.10.60:FF:000154">
    <property type="entry name" value="Transcription factor SRM1"/>
    <property type="match status" value="1"/>
</dbReference>
<evidence type="ECO:0000259" key="5">
    <source>
        <dbReference type="PROSITE" id="PS50090"/>
    </source>
</evidence>
<dbReference type="GO" id="GO:0003700">
    <property type="term" value="F:DNA-binding transcription factor activity"/>
    <property type="evidence" value="ECO:0007669"/>
    <property type="project" value="InterPro"/>
</dbReference>
<accession>A0AAN9FKK2</accession>
<dbReference type="Pfam" id="PF00249">
    <property type="entry name" value="Myb_DNA-binding"/>
    <property type="match status" value="1"/>
</dbReference>